<dbReference type="EC" id="3.2.1.21" evidence="4"/>
<proteinExistence type="inferred from homology"/>
<dbReference type="Pfam" id="PF14310">
    <property type="entry name" value="Fn3-like"/>
    <property type="match status" value="1"/>
</dbReference>
<dbReference type="Gene3D" id="2.60.120.260">
    <property type="entry name" value="Galactose-binding domain-like"/>
    <property type="match status" value="1"/>
</dbReference>
<evidence type="ECO:0000313" key="12">
    <source>
        <dbReference type="EMBL" id="OKP11294.1"/>
    </source>
</evidence>
<reference evidence="12 13" key="1">
    <citation type="submission" date="2016-10" db="EMBL/GenBank/DDBJ databases">
        <title>Genome sequence of the ascomycete fungus Penicillium subrubescens.</title>
        <authorList>
            <person name="De Vries R.P."/>
            <person name="Peng M."/>
            <person name="Dilokpimol A."/>
            <person name="Hilden K."/>
            <person name="Makela M.R."/>
            <person name="Grigoriev I."/>
            <person name="Riley R."/>
            <person name="Granchi Z."/>
        </authorList>
    </citation>
    <scope>NUCLEOTIDE SEQUENCE [LARGE SCALE GENOMIC DNA]</scope>
    <source>
        <strain evidence="12 13">CBS 132785</strain>
    </source>
</reference>
<dbReference type="Pfam" id="PF01915">
    <property type="entry name" value="Glyco_hydro_3_C"/>
    <property type="match status" value="1"/>
</dbReference>
<dbReference type="InterPro" id="IPR011658">
    <property type="entry name" value="PA14_dom"/>
</dbReference>
<dbReference type="InterPro" id="IPR013783">
    <property type="entry name" value="Ig-like_fold"/>
</dbReference>
<evidence type="ECO:0000256" key="1">
    <source>
        <dbReference type="ARBA" id="ARBA00000448"/>
    </source>
</evidence>
<dbReference type="InterPro" id="IPR001764">
    <property type="entry name" value="Glyco_hydro_3_N"/>
</dbReference>
<dbReference type="InterPro" id="IPR036962">
    <property type="entry name" value="Glyco_hydro_3_N_sf"/>
</dbReference>
<dbReference type="InterPro" id="IPR036881">
    <property type="entry name" value="Glyco_hydro_3_C_sf"/>
</dbReference>
<dbReference type="EMBL" id="MNBE01000293">
    <property type="protein sequence ID" value="OKP11294.1"/>
    <property type="molecule type" value="Genomic_DNA"/>
</dbReference>
<dbReference type="FunFam" id="2.60.40.10:FF:000495">
    <property type="entry name" value="Periplasmic beta-glucosidase"/>
    <property type="match status" value="1"/>
</dbReference>
<dbReference type="GO" id="GO:0030245">
    <property type="term" value="P:cellulose catabolic process"/>
    <property type="evidence" value="ECO:0007669"/>
    <property type="project" value="UniProtKB-UniPathway"/>
</dbReference>
<evidence type="ECO:0000256" key="2">
    <source>
        <dbReference type="ARBA" id="ARBA00004987"/>
    </source>
</evidence>
<keyword evidence="10" id="KW-0624">Polysaccharide degradation</keyword>
<dbReference type="Gene3D" id="2.60.40.10">
    <property type="entry name" value="Immunoglobulins"/>
    <property type="match status" value="1"/>
</dbReference>
<dbReference type="Pfam" id="PF00933">
    <property type="entry name" value="Glyco_hydro_3"/>
    <property type="match status" value="1"/>
</dbReference>
<comment type="catalytic activity">
    <reaction evidence="1">
        <text>Hydrolysis of terminal, non-reducing beta-D-glucosyl residues with release of beta-D-glucose.</text>
        <dbReference type="EC" id="3.2.1.21"/>
    </reaction>
</comment>
<dbReference type="UniPathway" id="UPA00696"/>
<dbReference type="STRING" id="1316194.A0A1Q5UFP8"/>
<dbReference type="PROSITE" id="PS51820">
    <property type="entry name" value="PA14"/>
    <property type="match status" value="1"/>
</dbReference>
<keyword evidence="7" id="KW-0325">Glycoprotein</keyword>
<comment type="pathway">
    <text evidence="2">Glycan metabolism; cellulose degradation.</text>
</comment>
<comment type="caution">
    <text evidence="12">The sequence shown here is derived from an EMBL/GenBank/DDBJ whole genome shotgun (WGS) entry which is preliminary data.</text>
</comment>
<keyword evidence="8" id="KW-0119">Carbohydrate metabolism</keyword>
<evidence type="ECO:0000256" key="5">
    <source>
        <dbReference type="ARBA" id="ARBA00022801"/>
    </source>
</evidence>
<dbReference type="SMART" id="SM00758">
    <property type="entry name" value="PA14"/>
    <property type="match status" value="1"/>
</dbReference>
<dbReference type="Gene3D" id="3.20.20.300">
    <property type="entry name" value="Glycoside hydrolase, family 3, N-terminal domain"/>
    <property type="match status" value="1"/>
</dbReference>
<dbReference type="InterPro" id="IPR002772">
    <property type="entry name" value="Glyco_hydro_3_C"/>
</dbReference>
<organism evidence="12 13">
    <name type="scientific">Penicillium subrubescens</name>
    <dbReference type="NCBI Taxonomy" id="1316194"/>
    <lineage>
        <taxon>Eukaryota</taxon>
        <taxon>Fungi</taxon>
        <taxon>Dikarya</taxon>
        <taxon>Ascomycota</taxon>
        <taxon>Pezizomycotina</taxon>
        <taxon>Eurotiomycetes</taxon>
        <taxon>Eurotiomycetidae</taxon>
        <taxon>Eurotiales</taxon>
        <taxon>Aspergillaceae</taxon>
        <taxon>Penicillium</taxon>
    </lineage>
</organism>
<evidence type="ECO:0000313" key="13">
    <source>
        <dbReference type="Proteomes" id="UP000186955"/>
    </source>
</evidence>
<keyword evidence="13" id="KW-1185">Reference proteome</keyword>
<feature type="domain" description="PA14" evidence="11">
    <location>
        <begin position="388"/>
        <end position="548"/>
    </location>
</feature>
<dbReference type="PRINTS" id="PR00133">
    <property type="entry name" value="GLHYDRLASE3"/>
</dbReference>
<dbReference type="Pfam" id="PF07691">
    <property type="entry name" value="PA14"/>
    <property type="match status" value="1"/>
</dbReference>
<evidence type="ECO:0000256" key="8">
    <source>
        <dbReference type="ARBA" id="ARBA00023277"/>
    </source>
</evidence>
<dbReference type="InterPro" id="IPR026891">
    <property type="entry name" value="Fn3-like"/>
</dbReference>
<evidence type="ECO:0000259" key="11">
    <source>
        <dbReference type="PROSITE" id="PS51820"/>
    </source>
</evidence>
<keyword evidence="5" id="KW-0378">Hydrolase</keyword>
<dbReference type="PANTHER" id="PTHR42715:SF16">
    <property type="entry name" value="BETA-GLUCOSIDASE J-RELATED"/>
    <property type="match status" value="1"/>
</dbReference>
<dbReference type="SMART" id="SM01217">
    <property type="entry name" value="Fn3_like"/>
    <property type="match status" value="1"/>
</dbReference>
<name>A0A1Q5UFP8_9EURO</name>
<evidence type="ECO:0000256" key="3">
    <source>
        <dbReference type="ARBA" id="ARBA00005336"/>
    </source>
</evidence>
<dbReference type="InterPro" id="IPR017853">
    <property type="entry name" value="GH"/>
</dbReference>
<gene>
    <name evidence="12" type="ORF">PENSUB_3316</name>
</gene>
<dbReference type="FunFam" id="3.20.20.300:FF:000006">
    <property type="entry name" value="Beta-glucosidase H"/>
    <property type="match status" value="1"/>
</dbReference>
<keyword evidence="6" id="KW-0136">Cellulose degradation</keyword>
<dbReference type="GO" id="GO:0008422">
    <property type="term" value="F:beta-glucosidase activity"/>
    <property type="evidence" value="ECO:0007669"/>
    <property type="project" value="UniProtKB-EC"/>
</dbReference>
<dbReference type="PANTHER" id="PTHR42715">
    <property type="entry name" value="BETA-GLUCOSIDASE"/>
    <property type="match status" value="1"/>
</dbReference>
<dbReference type="AlphaFoldDB" id="A0A1Q5UFP8"/>
<evidence type="ECO:0000256" key="7">
    <source>
        <dbReference type="ARBA" id="ARBA00023180"/>
    </source>
</evidence>
<evidence type="ECO:0000256" key="4">
    <source>
        <dbReference type="ARBA" id="ARBA00012744"/>
    </source>
</evidence>
<dbReference type="Proteomes" id="UP000186955">
    <property type="component" value="Unassembled WGS sequence"/>
</dbReference>
<sequence length="834" mass="89996">MATMDIDHIISELSINEKVTLLSGVDAWHTYAIPRLGVPAIRTTDGPNGARGTRYFNGVPSACLPCGTALGATFDTDLLFELGRLLAAECKAKGAHILLGPTINIQRGPLGGRGFESFSEDPVLSGLAAASYCAGVKDLGVIPTLKHLVCNDQEHERIAVSALVTERALREIYLLPFQLAIKGAKPGALMTSYNKVNGIHASESPRLLTDIVRNEWGYEGLIVSDCVAGAINAGLDLEMPGPSRFRGPALMHALTSNKVSEKTLDDRVRKVLEVVKLASKAGIPENAPESKLDRPEDRALLRRAAAESIVMLKNDDNILPLNPAKKTLVIGPNSDVSTYCGGGSASLLAYYTVTPRQGIASKCEVEFTQGVYGHKELPLFGEHLKTESGEQGYTFSVFTEPPTCESRQPVDVLHMTNSSAFLMDYSHPKVSGDTYYATIEGIFQPPESGVYEFGLTVAGTGLLYIDGELVIDNKTEQRAGTSFFGIGTLEERGSRYLEAGKQHRLFIEYSTAPTSNLKHHGVVSFGPGGVRLGGCKKLDADLAIKEAMKLAGEVEQVVVCVGLSGDWESEGFDRPHMGLPPRTDDLVKAVLEVQPNAVIVVQSGTPVTMPWAPQAKALLQAWYGGNEGGNGIADVLFGDVNPSAKLPLTFPADVAHNPSYLSYRSERGRVLYSEDVYVGYRYYDKVGTAPLFRFGHGLSYTTFGLSNLTIRETKVPNATNIKNESIEVSVSVANTGDRSGAEVVQVYVVPPATASVGRPVRELKGYRKIMLQPDETKEVSVVISTGLATSVWDEARDAWFSEAGMYTFEVVGTGEGNMVSAPFEVRTSRHWNGL</sequence>
<dbReference type="SUPFAM" id="SSF52279">
    <property type="entry name" value="Beta-D-glucan exohydrolase, C-terminal domain"/>
    <property type="match status" value="1"/>
</dbReference>
<evidence type="ECO:0000256" key="9">
    <source>
        <dbReference type="ARBA" id="ARBA00023295"/>
    </source>
</evidence>
<keyword evidence="9" id="KW-0326">Glycosidase</keyword>
<accession>A0A1Q5UFP8</accession>
<protein>
    <recommendedName>
        <fullName evidence="4">beta-glucosidase</fullName>
        <ecNumber evidence="4">3.2.1.21</ecNumber>
    </recommendedName>
</protein>
<evidence type="ECO:0000256" key="10">
    <source>
        <dbReference type="ARBA" id="ARBA00023326"/>
    </source>
</evidence>
<evidence type="ECO:0000256" key="6">
    <source>
        <dbReference type="ARBA" id="ARBA00023001"/>
    </source>
</evidence>
<dbReference type="InterPro" id="IPR037524">
    <property type="entry name" value="PA14/GLEYA"/>
</dbReference>
<dbReference type="Gene3D" id="3.40.50.1700">
    <property type="entry name" value="Glycoside hydrolase family 3 C-terminal domain"/>
    <property type="match status" value="1"/>
</dbReference>
<dbReference type="SUPFAM" id="SSF51445">
    <property type="entry name" value="(Trans)glycosidases"/>
    <property type="match status" value="1"/>
</dbReference>
<dbReference type="InterPro" id="IPR050288">
    <property type="entry name" value="Cellulose_deg_GH3"/>
</dbReference>
<comment type="similarity">
    <text evidence="3">Belongs to the glycosyl hydrolase 3 family.</text>
</comment>